<proteinExistence type="predicted"/>
<dbReference type="HOGENOM" id="CLU_1797736_0_0_1"/>
<dbReference type="InParanoid" id="A0A0D0A599"/>
<protein>
    <submittedName>
        <fullName evidence="2">Uncharacterized protein</fullName>
    </submittedName>
</protein>
<evidence type="ECO:0000256" key="1">
    <source>
        <dbReference type="SAM" id="MobiDB-lite"/>
    </source>
</evidence>
<dbReference type="AlphaFoldDB" id="A0A0D0A599"/>
<keyword evidence="3" id="KW-1185">Reference proteome</keyword>
<reference evidence="3" key="2">
    <citation type="submission" date="2015-01" db="EMBL/GenBank/DDBJ databases">
        <title>Evolutionary Origins and Diversification of the Mycorrhizal Mutualists.</title>
        <authorList>
            <consortium name="DOE Joint Genome Institute"/>
            <consortium name="Mycorrhizal Genomics Consortium"/>
            <person name="Kohler A."/>
            <person name="Kuo A."/>
            <person name="Nagy L.G."/>
            <person name="Floudas D."/>
            <person name="Copeland A."/>
            <person name="Barry K.W."/>
            <person name="Cichocki N."/>
            <person name="Veneault-Fourrey C."/>
            <person name="LaButti K."/>
            <person name="Lindquist E.A."/>
            <person name="Lipzen A."/>
            <person name="Lundell T."/>
            <person name="Morin E."/>
            <person name="Murat C."/>
            <person name="Riley R."/>
            <person name="Ohm R."/>
            <person name="Sun H."/>
            <person name="Tunlid A."/>
            <person name="Henrissat B."/>
            <person name="Grigoriev I.V."/>
            <person name="Hibbett D.S."/>
            <person name="Martin F."/>
        </authorList>
    </citation>
    <scope>NUCLEOTIDE SEQUENCE [LARGE SCALE GENOMIC DNA]</scope>
    <source>
        <strain evidence="3">UH-Slu-Lm8-n1</strain>
    </source>
</reference>
<sequence length="144" mass="16024">MNRGERLIFHNAEQGLPVTLSSSGLARNLSQCVHLYFLTGSGLANSEHHWRRVLLVRTCTIYRSDPAITEACQLDVTKCIFPSTALLDEHNAPEKKTSFSASQHYRHITCTQIIKHPGTILWHSQPPPTPKYSGDHVSTSSTSS</sequence>
<dbReference type="OrthoDB" id="10601297at2759"/>
<feature type="region of interest" description="Disordered" evidence="1">
    <location>
        <begin position="125"/>
        <end position="144"/>
    </location>
</feature>
<reference evidence="2 3" key="1">
    <citation type="submission" date="2014-04" db="EMBL/GenBank/DDBJ databases">
        <authorList>
            <consortium name="DOE Joint Genome Institute"/>
            <person name="Kuo A."/>
            <person name="Ruytinx J."/>
            <person name="Rineau F."/>
            <person name="Colpaert J."/>
            <person name="Kohler A."/>
            <person name="Nagy L.G."/>
            <person name="Floudas D."/>
            <person name="Copeland A."/>
            <person name="Barry K.W."/>
            <person name="Cichocki N."/>
            <person name="Veneault-Fourrey C."/>
            <person name="LaButti K."/>
            <person name="Lindquist E.A."/>
            <person name="Lipzen A."/>
            <person name="Lundell T."/>
            <person name="Morin E."/>
            <person name="Murat C."/>
            <person name="Sun H."/>
            <person name="Tunlid A."/>
            <person name="Henrissat B."/>
            <person name="Grigoriev I.V."/>
            <person name="Hibbett D.S."/>
            <person name="Martin F."/>
            <person name="Nordberg H.P."/>
            <person name="Cantor M.N."/>
            <person name="Hua S.X."/>
        </authorList>
    </citation>
    <scope>NUCLEOTIDE SEQUENCE [LARGE SCALE GENOMIC DNA]</scope>
    <source>
        <strain evidence="2 3">UH-Slu-Lm8-n1</strain>
    </source>
</reference>
<gene>
    <name evidence="2" type="ORF">CY34DRAFT_18403</name>
</gene>
<evidence type="ECO:0000313" key="2">
    <source>
        <dbReference type="EMBL" id="KIK33379.1"/>
    </source>
</evidence>
<dbReference type="EMBL" id="KN835955">
    <property type="protein sequence ID" value="KIK33379.1"/>
    <property type="molecule type" value="Genomic_DNA"/>
</dbReference>
<accession>A0A0D0A599</accession>
<evidence type="ECO:0000313" key="3">
    <source>
        <dbReference type="Proteomes" id="UP000054485"/>
    </source>
</evidence>
<name>A0A0D0A599_9AGAM</name>
<organism evidence="2 3">
    <name type="scientific">Suillus luteus UH-Slu-Lm8-n1</name>
    <dbReference type="NCBI Taxonomy" id="930992"/>
    <lineage>
        <taxon>Eukaryota</taxon>
        <taxon>Fungi</taxon>
        <taxon>Dikarya</taxon>
        <taxon>Basidiomycota</taxon>
        <taxon>Agaricomycotina</taxon>
        <taxon>Agaricomycetes</taxon>
        <taxon>Agaricomycetidae</taxon>
        <taxon>Boletales</taxon>
        <taxon>Suillineae</taxon>
        <taxon>Suillaceae</taxon>
        <taxon>Suillus</taxon>
    </lineage>
</organism>
<dbReference type="Proteomes" id="UP000054485">
    <property type="component" value="Unassembled WGS sequence"/>
</dbReference>